<dbReference type="Pfam" id="PF12229">
    <property type="entry name" value="PG_binding_4"/>
    <property type="match status" value="1"/>
</dbReference>
<reference evidence="2 3" key="1">
    <citation type="journal article" date="2019" name="Indoor Air">
        <title>Impacts of indoor surface finishes on bacterial viability.</title>
        <authorList>
            <person name="Hu J."/>
            <person name="Maamar S.B."/>
            <person name="Glawe A.J."/>
            <person name="Gottel N."/>
            <person name="Gilbert J.A."/>
            <person name="Hartmann E.M."/>
        </authorList>
    </citation>
    <scope>NUCLEOTIDE SEQUENCE [LARGE SCALE GENOMIC DNA]</scope>
    <source>
        <strain evidence="2 3">AF060A6</strain>
    </source>
</reference>
<organism evidence="2 3">
    <name type="scientific">Bacillus timonensis</name>
    <dbReference type="NCBI Taxonomy" id="1033734"/>
    <lineage>
        <taxon>Bacteria</taxon>
        <taxon>Bacillati</taxon>
        <taxon>Bacillota</taxon>
        <taxon>Bacilli</taxon>
        <taxon>Bacillales</taxon>
        <taxon>Bacillaceae</taxon>
        <taxon>Bacillus</taxon>
    </lineage>
</organism>
<dbReference type="PANTHER" id="PTHR35788:SF1">
    <property type="entry name" value="EXPORTED PROTEIN"/>
    <property type="match status" value="1"/>
</dbReference>
<dbReference type="AlphaFoldDB" id="A0A4S3PTU0"/>
<dbReference type="Pfam" id="PF04294">
    <property type="entry name" value="VanW"/>
    <property type="match status" value="1"/>
</dbReference>
<proteinExistence type="predicted"/>
<evidence type="ECO:0000259" key="1">
    <source>
        <dbReference type="Pfam" id="PF12229"/>
    </source>
</evidence>
<dbReference type="InterPro" id="IPR022029">
    <property type="entry name" value="YoaR-like_PG-bd"/>
</dbReference>
<dbReference type="EMBL" id="SLUB01000014">
    <property type="protein sequence ID" value="THE12785.1"/>
    <property type="molecule type" value="Genomic_DNA"/>
</dbReference>
<dbReference type="InterPro" id="IPR052913">
    <property type="entry name" value="Glycopeptide_resist_protein"/>
</dbReference>
<name>A0A4S3PTU0_9BACI</name>
<dbReference type="PANTHER" id="PTHR35788">
    <property type="entry name" value="EXPORTED PROTEIN-RELATED"/>
    <property type="match status" value="1"/>
</dbReference>
<comment type="caution">
    <text evidence="2">The sequence shown here is derived from an EMBL/GenBank/DDBJ whole genome shotgun (WGS) entry which is preliminary data.</text>
</comment>
<evidence type="ECO:0000313" key="3">
    <source>
        <dbReference type="Proteomes" id="UP000306477"/>
    </source>
</evidence>
<accession>A0A4S3PTU0</accession>
<dbReference type="STRING" id="1033734.GCA_000285535_03214"/>
<sequence>MKLLWTMMLFFSVQQFQPQDHVYITYKGNPIATVNRAEYSLPLLGVPTLDTKKFTDFLTYLDEQVYEEPKDAKIGKSGDIVKEHVGVKLNKDKFTKLFYSSFFGKKDFIEVPIERIYPRVDSELLSTIRVKKIGQYVTHFNSSNKERATNIALSAAAIDSYVLFQNETFSFNKVVGKRTAARGYQPAPEIIRGELIEGIGGGICQTSSTLFNAVDLAGVEIVKRYSHSKRVGYVPPGRDATVSWYGPDFLFKNTYNQPILIRARVNGGTIIVSIYSSEDINYTPRKIKPKKEKRDHS</sequence>
<dbReference type="InterPro" id="IPR007391">
    <property type="entry name" value="Vancomycin_resist_VanW"/>
</dbReference>
<evidence type="ECO:0000313" key="2">
    <source>
        <dbReference type="EMBL" id="THE12785.1"/>
    </source>
</evidence>
<protein>
    <recommendedName>
        <fullName evidence="1">YoaR-like putative peptidoglycan binding domain-containing protein</fullName>
    </recommendedName>
</protein>
<dbReference type="Proteomes" id="UP000306477">
    <property type="component" value="Unassembled WGS sequence"/>
</dbReference>
<dbReference type="OrthoDB" id="9813301at2"/>
<gene>
    <name evidence="2" type="ORF">E1I69_10035</name>
</gene>
<feature type="domain" description="YoaR-like putative peptidoglycan binding" evidence="1">
    <location>
        <begin position="44"/>
        <end position="105"/>
    </location>
</feature>
<keyword evidence="3" id="KW-1185">Reference proteome</keyword>